<dbReference type="InterPro" id="IPR003812">
    <property type="entry name" value="Fido"/>
</dbReference>
<evidence type="ECO:0000259" key="3">
    <source>
        <dbReference type="PROSITE" id="PS51459"/>
    </source>
</evidence>
<dbReference type="Gene3D" id="1.10.3290.10">
    <property type="entry name" value="Fido-like domain"/>
    <property type="match status" value="1"/>
</dbReference>
<keyword evidence="5" id="KW-1185">Reference proteome</keyword>
<dbReference type="InterPro" id="IPR036597">
    <property type="entry name" value="Fido-like_dom_sf"/>
</dbReference>
<feature type="domain" description="Fido" evidence="3">
    <location>
        <begin position="250"/>
        <end position="401"/>
    </location>
</feature>
<feature type="active site" evidence="1">
    <location>
        <position position="338"/>
    </location>
</feature>
<organism evidence="4 5">
    <name type="scientific">Flavobacterium segetis</name>
    <dbReference type="NCBI Taxonomy" id="271157"/>
    <lineage>
        <taxon>Bacteria</taxon>
        <taxon>Pseudomonadati</taxon>
        <taxon>Bacteroidota</taxon>
        <taxon>Flavobacteriia</taxon>
        <taxon>Flavobacteriales</taxon>
        <taxon>Flavobacteriaceae</taxon>
        <taxon>Flavobacterium</taxon>
    </lineage>
</organism>
<dbReference type="Pfam" id="PF02661">
    <property type="entry name" value="Fic"/>
    <property type="match status" value="1"/>
</dbReference>
<evidence type="ECO:0000256" key="1">
    <source>
        <dbReference type="PIRSR" id="PIRSR640198-1"/>
    </source>
</evidence>
<dbReference type="PANTHER" id="PTHR13504">
    <property type="entry name" value="FIDO DOMAIN-CONTAINING PROTEIN DDB_G0283145"/>
    <property type="match status" value="1"/>
</dbReference>
<evidence type="ECO:0000313" key="4">
    <source>
        <dbReference type="EMBL" id="SHF79161.1"/>
    </source>
</evidence>
<proteinExistence type="predicted"/>
<dbReference type="STRING" id="271157.SAMN05444396_101412"/>
<evidence type="ECO:0000256" key="2">
    <source>
        <dbReference type="PIRSR" id="PIRSR640198-2"/>
    </source>
</evidence>
<sequence>MNNNQFSLRISVFHGRKVPEQGILVGYGALIEALALAMPLPNRLSLISTKKRQYKTDHWQVLTSRHEPEDTLYKQLVFALKYEGINLLFFKKLFEQLSEETITSVVQIEPQGQYSRKVWFLYEWIMGTSLPIPDLKKGNFITLIDEDIQFALPISTNSSRHRIKNNLPGTVDFCPLIFKTPKLNDYIADDLSNKKNSYLNAIRKDVLQRASAFLLLKDSKASFTIEGETPTNNRAIRWGKAIGQAGSKPLEKEELLRLQQIVIENSRFLKMGYRDEGGFVGEHDRVSGEPMPEHISAKWQDIERLMDGLIATYKNIEGTGFNAVLAAAKISFGFVFIHPYVDGNGRIHRYLIHHILTKMQFAQQGIIFPVSASILNHIDDYRIVLESYSHPLLDFIKWKTTKSNNIEVLNETLDYYRYFDATKQAEFLFDCVNDTIVNVIPIEVNYLQKYDAMKKYLDDVFQMPDKTVALLIRFLEQNNGKLSKRALDKEFNVLSEIEIKEIEENYISIFNN</sequence>
<dbReference type="Proteomes" id="UP000184036">
    <property type="component" value="Unassembled WGS sequence"/>
</dbReference>
<accession>A0A1M5EJA9</accession>
<keyword evidence="2" id="KW-0547">Nucleotide-binding</keyword>
<keyword evidence="2" id="KW-0067">ATP-binding</keyword>
<dbReference type="EMBL" id="FQWE01000001">
    <property type="protein sequence ID" value="SHF79161.1"/>
    <property type="molecule type" value="Genomic_DNA"/>
</dbReference>
<gene>
    <name evidence="4" type="ORF">SAMN05444396_101412</name>
</gene>
<protein>
    <submittedName>
        <fullName evidence="4">Fic/DOC family protein</fullName>
    </submittedName>
</protein>
<dbReference type="AlphaFoldDB" id="A0A1M5EJA9"/>
<reference evidence="5" key="1">
    <citation type="submission" date="2016-11" db="EMBL/GenBank/DDBJ databases">
        <authorList>
            <person name="Varghese N."/>
            <person name="Submissions S."/>
        </authorList>
    </citation>
    <scope>NUCLEOTIDE SEQUENCE [LARGE SCALE GENOMIC DNA]</scope>
    <source>
        <strain evidence="5">DSM 19741</strain>
    </source>
</reference>
<dbReference type="RefSeq" id="WP_072987502.1">
    <property type="nucleotide sequence ID" value="NZ_FQWE01000001.1"/>
</dbReference>
<dbReference type="PANTHER" id="PTHR13504:SF38">
    <property type="entry name" value="FIDO DOMAIN-CONTAINING PROTEIN"/>
    <property type="match status" value="1"/>
</dbReference>
<name>A0A1M5EJA9_9FLAO</name>
<evidence type="ECO:0000313" key="5">
    <source>
        <dbReference type="Proteomes" id="UP000184036"/>
    </source>
</evidence>
<dbReference type="GO" id="GO:0005524">
    <property type="term" value="F:ATP binding"/>
    <property type="evidence" value="ECO:0007669"/>
    <property type="project" value="UniProtKB-KW"/>
</dbReference>
<dbReference type="OrthoDB" id="9814400at2"/>
<dbReference type="PROSITE" id="PS51459">
    <property type="entry name" value="FIDO"/>
    <property type="match status" value="1"/>
</dbReference>
<feature type="binding site" evidence="2">
    <location>
        <begin position="342"/>
        <end position="349"/>
    </location>
    <ligand>
        <name>ATP</name>
        <dbReference type="ChEBI" id="CHEBI:30616"/>
    </ligand>
</feature>
<dbReference type="SUPFAM" id="SSF140931">
    <property type="entry name" value="Fic-like"/>
    <property type="match status" value="1"/>
</dbReference>
<dbReference type="InterPro" id="IPR040198">
    <property type="entry name" value="Fido_containing"/>
</dbReference>